<evidence type="ECO:0000313" key="3">
    <source>
        <dbReference type="Proteomes" id="UP000004994"/>
    </source>
</evidence>
<feature type="region of interest" description="Disordered" evidence="1">
    <location>
        <begin position="1"/>
        <end position="21"/>
    </location>
</feature>
<dbReference type="PaxDb" id="4081-Solyc07g040770.1.1"/>
<protein>
    <submittedName>
        <fullName evidence="2">Uncharacterized protein</fullName>
    </submittedName>
</protein>
<reference evidence="2" key="1">
    <citation type="journal article" date="2012" name="Nature">
        <title>The tomato genome sequence provides insights into fleshy fruit evolution.</title>
        <authorList>
            <consortium name="Tomato Genome Consortium"/>
        </authorList>
    </citation>
    <scope>NUCLEOTIDE SEQUENCE [LARGE SCALE GENOMIC DNA]</scope>
    <source>
        <strain evidence="2">cv. Heinz 1706</strain>
    </source>
</reference>
<reference evidence="2" key="2">
    <citation type="submission" date="2015-06" db="UniProtKB">
        <authorList>
            <consortium name="EnsemblPlants"/>
        </authorList>
    </citation>
    <scope>IDENTIFICATION</scope>
    <source>
        <strain evidence="2">cv. Heinz 1706</strain>
    </source>
</reference>
<proteinExistence type="predicted"/>
<sequence>MSRLARDCNPKFLTGGRESFR</sequence>
<organism evidence="2">
    <name type="scientific">Solanum lycopersicum</name>
    <name type="common">Tomato</name>
    <name type="synonym">Lycopersicon esculentum</name>
    <dbReference type="NCBI Taxonomy" id="4081"/>
    <lineage>
        <taxon>Eukaryota</taxon>
        <taxon>Viridiplantae</taxon>
        <taxon>Streptophyta</taxon>
        <taxon>Embryophyta</taxon>
        <taxon>Tracheophyta</taxon>
        <taxon>Spermatophyta</taxon>
        <taxon>Magnoliopsida</taxon>
        <taxon>eudicotyledons</taxon>
        <taxon>Gunneridae</taxon>
        <taxon>Pentapetalae</taxon>
        <taxon>asterids</taxon>
        <taxon>lamiids</taxon>
        <taxon>Solanales</taxon>
        <taxon>Solanaceae</taxon>
        <taxon>Solanoideae</taxon>
        <taxon>Solaneae</taxon>
        <taxon>Solanum</taxon>
        <taxon>Solanum subgen. Lycopersicon</taxon>
    </lineage>
</organism>
<dbReference type="InParanoid" id="K4CDV4"/>
<dbReference type="Gramene" id="Solyc07g040770.1.1">
    <property type="protein sequence ID" value="Solyc07g040770.1.1"/>
    <property type="gene ID" value="Solyc07g040770.1"/>
</dbReference>
<dbReference type="HOGENOM" id="CLU_3427205_0_0_1"/>
<evidence type="ECO:0000256" key="1">
    <source>
        <dbReference type="SAM" id="MobiDB-lite"/>
    </source>
</evidence>
<keyword evidence="3" id="KW-1185">Reference proteome</keyword>
<dbReference type="Proteomes" id="UP000004994">
    <property type="component" value="Chromosome 7"/>
</dbReference>
<accession>K4CDV4</accession>
<dbReference type="AlphaFoldDB" id="K4CDV4"/>
<dbReference type="EnsemblPlants" id="Solyc07g040770.1.1">
    <property type="protein sequence ID" value="Solyc07g040770.1.1"/>
    <property type="gene ID" value="Solyc07g040770.1"/>
</dbReference>
<evidence type="ECO:0000313" key="2">
    <source>
        <dbReference type="EnsemblPlants" id="Solyc07g040770.1.1"/>
    </source>
</evidence>
<name>K4CDV4_SOLLC</name>